<dbReference type="RefSeq" id="WP_012160066.1">
    <property type="nucleotide sequence ID" value="NC_009922.1"/>
</dbReference>
<evidence type="ECO:0000313" key="2">
    <source>
        <dbReference type="Proteomes" id="UP000000269"/>
    </source>
</evidence>
<name>A8MIX5_ALKOO</name>
<dbReference type="Proteomes" id="UP000000269">
    <property type="component" value="Chromosome"/>
</dbReference>
<dbReference type="AlphaFoldDB" id="A8MIX5"/>
<dbReference type="eggNOG" id="ENOG502ZA1R">
    <property type="taxonomic scope" value="Bacteria"/>
</dbReference>
<accession>A8MIX5</accession>
<dbReference type="InterPro" id="IPR054845">
    <property type="entry name" value="Exosporium_prot_C"/>
</dbReference>
<dbReference type="STRING" id="350688.Clos_2222"/>
<protein>
    <recommendedName>
        <fullName evidence="3">SipL SPOCS domain-containing protein</fullName>
    </recommendedName>
</protein>
<gene>
    <name evidence="1" type="ordered locus">Clos_2222</name>
</gene>
<organism evidence="1 2">
    <name type="scientific">Alkaliphilus oremlandii (strain OhILAs)</name>
    <name type="common">Clostridium oremlandii (strain OhILAs)</name>
    <dbReference type="NCBI Taxonomy" id="350688"/>
    <lineage>
        <taxon>Bacteria</taxon>
        <taxon>Bacillati</taxon>
        <taxon>Bacillota</taxon>
        <taxon>Clostridia</taxon>
        <taxon>Peptostreptococcales</taxon>
        <taxon>Natronincolaceae</taxon>
        <taxon>Alkaliphilus</taxon>
    </lineage>
</organism>
<dbReference type="HOGENOM" id="CLU_070018_0_0_9"/>
<evidence type="ECO:0008006" key="3">
    <source>
        <dbReference type="Google" id="ProtNLM"/>
    </source>
</evidence>
<sequence>MDHKEVYVNRRNADACPVRYENVIQYEENKVKSFCVDVETETLGDCDNTPVALNPITSGVVAKIPVVLAELSVRFNVRALIDLPEPAIEIKNIKKRIKVTQCMLIQDTNILFIKGFVRKNIDYSTRSCSNYSGVCGDIRHCTVDVPFECTTVVTFNGTAPAPLIPNTASEFEYFRTNHLPNSFAEKDKLLSGDLSEFNQISTEFFNELPFCELISSRIVEFDEYLHRERPHNIHLPVGEKLFTKIEEKMVVILTLKILQNRQVAIGATSAVRPC</sequence>
<dbReference type="NCBIfam" id="NF045794">
    <property type="entry name" value="CsxC_fam"/>
    <property type="match status" value="1"/>
</dbReference>
<dbReference type="KEGG" id="aoe:Clos_2222"/>
<evidence type="ECO:0000313" key="1">
    <source>
        <dbReference type="EMBL" id="ABW19757.1"/>
    </source>
</evidence>
<dbReference type="EMBL" id="CP000853">
    <property type="protein sequence ID" value="ABW19757.1"/>
    <property type="molecule type" value="Genomic_DNA"/>
</dbReference>
<keyword evidence="2" id="KW-1185">Reference proteome</keyword>
<reference evidence="2" key="1">
    <citation type="submission" date="2007-10" db="EMBL/GenBank/DDBJ databases">
        <title>Complete genome of Alkaliphilus oremlandii OhILAs.</title>
        <authorList>
            <person name="Copeland A."/>
            <person name="Lucas S."/>
            <person name="Lapidus A."/>
            <person name="Barry K."/>
            <person name="Detter J.C."/>
            <person name="Glavina del Rio T."/>
            <person name="Hammon N."/>
            <person name="Israni S."/>
            <person name="Dalin E."/>
            <person name="Tice H."/>
            <person name="Pitluck S."/>
            <person name="Chain P."/>
            <person name="Malfatti S."/>
            <person name="Shin M."/>
            <person name="Vergez L."/>
            <person name="Schmutz J."/>
            <person name="Larimer F."/>
            <person name="Land M."/>
            <person name="Hauser L."/>
            <person name="Kyrpides N."/>
            <person name="Mikhailova N."/>
            <person name="Stolz J.F."/>
            <person name="Dawson A."/>
            <person name="Fisher E."/>
            <person name="Crable B."/>
            <person name="Perera E."/>
            <person name="Lisak J."/>
            <person name="Ranganathan M."/>
            <person name="Basu P."/>
            <person name="Richardson P."/>
        </authorList>
    </citation>
    <scope>NUCLEOTIDE SEQUENCE [LARGE SCALE GENOMIC DNA]</scope>
    <source>
        <strain evidence="2">OhILAs</strain>
    </source>
</reference>
<proteinExistence type="predicted"/>